<evidence type="ECO:0000313" key="2">
    <source>
        <dbReference type="EMBL" id="BAD88138.1"/>
    </source>
</evidence>
<dbReference type="EMBL" id="AP004326">
    <property type="protein sequence ID" value="BAD88138.1"/>
    <property type="molecule type" value="Genomic_DNA"/>
</dbReference>
<proteinExistence type="predicted"/>
<dbReference type="AlphaFoldDB" id="Q5JJT9"/>
<dbReference type="Proteomes" id="UP000000763">
    <property type="component" value="Chromosome 1"/>
</dbReference>
<reference evidence="3" key="1">
    <citation type="journal article" date="2002" name="Nature">
        <title>The genome sequence and structure of rice chromosome 1.</title>
        <authorList>
            <person name="Sasaki T."/>
            <person name="Matsumoto T."/>
            <person name="Yamamoto K."/>
            <person name="Sakata K."/>
            <person name="Baba T."/>
            <person name="Katayose Y."/>
            <person name="Wu J."/>
            <person name="Niimura Y."/>
            <person name="Cheng Z."/>
            <person name="Nagamura Y."/>
            <person name="Antonio B.A."/>
            <person name="Kanamori H."/>
            <person name="Hosokawa S."/>
            <person name="Masukawa M."/>
            <person name="Arikawa K."/>
            <person name="Chiden Y."/>
            <person name="Hayashi M."/>
            <person name="Okamoto M."/>
            <person name="Ando T."/>
            <person name="Aoki H."/>
            <person name="Arita K."/>
            <person name="Hamada M."/>
            <person name="Harada C."/>
            <person name="Hijishita S."/>
            <person name="Honda M."/>
            <person name="Ichikawa Y."/>
            <person name="Idonuma A."/>
            <person name="Iijima M."/>
            <person name="Ikeda M."/>
            <person name="Ikeno M."/>
            <person name="Itoh S."/>
            <person name="Itoh T."/>
            <person name="Itoh Y."/>
            <person name="Itoh Y."/>
            <person name="Iwabuchi A."/>
            <person name="Kamiya K."/>
            <person name="Karasawa W."/>
            <person name="Katagiri S."/>
            <person name="Kikuta A."/>
            <person name="Kobayashi N."/>
            <person name="Kono I."/>
            <person name="Machita K."/>
            <person name="Maehara T."/>
            <person name="Mizuno H."/>
            <person name="Mizubayashi T."/>
            <person name="Mukai Y."/>
            <person name="Nagasaki H."/>
            <person name="Nakashima M."/>
            <person name="Nakama Y."/>
            <person name="Nakamichi Y."/>
            <person name="Nakamura M."/>
            <person name="Namiki N."/>
            <person name="Negishi M."/>
            <person name="Ohta I."/>
            <person name="Ono N."/>
            <person name="Saji S."/>
            <person name="Sakai K."/>
            <person name="Shibata M."/>
            <person name="Shimokawa T."/>
            <person name="Shomura A."/>
            <person name="Song J."/>
            <person name="Takazaki Y."/>
            <person name="Terasawa K."/>
            <person name="Tsuji K."/>
            <person name="Waki K."/>
            <person name="Yamagata H."/>
            <person name="Yamane H."/>
            <person name="Yoshiki S."/>
            <person name="Yoshihara R."/>
            <person name="Yukawa K."/>
            <person name="Zhong H."/>
            <person name="Iwama H."/>
            <person name="Endo T."/>
            <person name="Ito H."/>
            <person name="Hahn J.H."/>
            <person name="Kim H.I."/>
            <person name="Eun M.Y."/>
            <person name="Yano M."/>
            <person name="Jiang J."/>
            <person name="Gojobori T."/>
        </authorList>
    </citation>
    <scope>NUCLEOTIDE SEQUENCE</scope>
</reference>
<evidence type="ECO:0000313" key="3">
    <source>
        <dbReference type="EMBL" id="BAD88274.1"/>
    </source>
</evidence>
<dbReference type="Proteomes" id="UP000817658">
    <property type="component" value="Chromosome 1"/>
</dbReference>
<feature type="region of interest" description="Disordered" evidence="1">
    <location>
        <begin position="23"/>
        <end position="102"/>
    </location>
</feature>
<reference evidence="4" key="2">
    <citation type="journal article" date="2005" name="Nature">
        <title>The map-based sequence of the rice genome.</title>
        <authorList>
            <consortium name="International rice genome sequencing project (IRGSP)"/>
            <person name="Matsumoto T."/>
            <person name="Wu J."/>
            <person name="Kanamori H."/>
            <person name="Katayose Y."/>
            <person name="Fujisawa M."/>
            <person name="Namiki N."/>
            <person name="Mizuno H."/>
            <person name="Yamamoto K."/>
            <person name="Antonio B.A."/>
            <person name="Baba T."/>
            <person name="Sakata K."/>
            <person name="Nagamura Y."/>
            <person name="Aoki H."/>
            <person name="Arikawa K."/>
            <person name="Arita K."/>
            <person name="Bito T."/>
            <person name="Chiden Y."/>
            <person name="Fujitsuka N."/>
            <person name="Fukunaka R."/>
            <person name="Hamada M."/>
            <person name="Harada C."/>
            <person name="Hayashi A."/>
            <person name="Hijishita S."/>
            <person name="Honda M."/>
            <person name="Hosokawa S."/>
            <person name="Ichikawa Y."/>
            <person name="Idonuma A."/>
            <person name="Iijima M."/>
            <person name="Ikeda M."/>
            <person name="Ikeno M."/>
            <person name="Ito K."/>
            <person name="Ito S."/>
            <person name="Ito T."/>
            <person name="Ito Y."/>
            <person name="Ito Y."/>
            <person name="Iwabuchi A."/>
            <person name="Kamiya K."/>
            <person name="Karasawa W."/>
            <person name="Kurita K."/>
            <person name="Katagiri S."/>
            <person name="Kikuta A."/>
            <person name="Kobayashi H."/>
            <person name="Kobayashi N."/>
            <person name="Machita K."/>
            <person name="Maehara T."/>
            <person name="Masukawa M."/>
            <person name="Mizubayashi T."/>
            <person name="Mukai Y."/>
            <person name="Nagasaki H."/>
            <person name="Nagata Y."/>
            <person name="Naito S."/>
            <person name="Nakashima M."/>
            <person name="Nakama Y."/>
            <person name="Nakamichi Y."/>
            <person name="Nakamura M."/>
            <person name="Meguro A."/>
            <person name="Negishi M."/>
            <person name="Ohta I."/>
            <person name="Ohta T."/>
            <person name="Okamoto M."/>
            <person name="Ono N."/>
            <person name="Saji S."/>
            <person name="Sakaguchi M."/>
            <person name="Sakai K."/>
            <person name="Shibata M."/>
            <person name="Shimokawa T."/>
            <person name="Song J."/>
            <person name="Takazaki Y."/>
            <person name="Terasawa K."/>
            <person name="Tsugane M."/>
            <person name="Tsuji K."/>
            <person name="Ueda S."/>
            <person name="Waki K."/>
            <person name="Yamagata H."/>
            <person name="Yamamoto M."/>
            <person name="Yamamoto S."/>
            <person name="Yamane H."/>
            <person name="Yoshiki S."/>
            <person name="Yoshihara R."/>
            <person name="Yukawa K."/>
            <person name="Zhong H."/>
            <person name="Yano M."/>
            <person name="Yuan Q."/>
            <person name="Ouyang S."/>
            <person name="Liu J."/>
            <person name="Jones K.M."/>
            <person name="Gansberger K."/>
            <person name="Moffat K."/>
            <person name="Hill J."/>
            <person name="Bera J."/>
            <person name="Fadrosh D."/>
            <person name="Jin S."/>
            <person name="Johri S."/>
            <person name="Kim M."/>
            <person name="Overton L."/>
            <person name="Reardon M."/>
            <person name="Tsitrin T."/>
            <person name="Vuong H."/>
            <person name="Weaver B."/>
            <person name="Ciecko A."/>
            <person name="Tallon L."/>
            <person name="Jackson J."/>
            <person name="Pai G."/>
            <person name="Aken S.V."/>
            <person name="Utterback T."/>
            <person name="Reidmuller S."/>
            <person name="Feldblyum T."/>
            <person name="Hsiao J."/>
            <person name="Zismann V."/>
            <person name="Iobst S."/>
            <person name="de Vazeille A.R."/>
            <person name="Buell C.R."/>
            <person name="Ying K."/>
            <person name="Li Y."/>
            <person name="Lu T."/>
            <person name="Huang Y."/>
            <person name="Zhao Q."/>
            <person name="Feng Q."/>
            <person name="Zhang L."/>
            <person name="Zhu J."/>
            <person name="Weng Q."/>
            <person name="Mu J."/>
            <person name="Lu Y."/>
            <person name="Fan D."/>
            <person name="Liu Y."/>
            <person name="Guan J."/>
            <person name="Zhang Y."/>
            <person name="Yu S."/>
            <person name="Liu X."/>
            <person name="Zhang Y."/>
            <person name="Hong G."/>
            <person name="Han B."/>
            <person name="Choisne N."/>
            <person name="Demange N."/>
            <person name="Orjeda G."/>
            <person name="Samain S."/>
            <person name="Cattolico L."/>
            <person name="Pelletier E."/>
            <person name="Couloux A."/>
            <person name="Segurens B."/>
            <person name="Wincker P."/>
            <person name="D'Hont A."/>
            <person name="Scarpelli C."/>
            <person name="Weissenbach J."/>
            <person name="Salanoubat M."/>
            <person name="Quetier F."/>
            <person name="Yu Y."/>
            <person name="Kim H.R."/>
            <person name="Rambo T."/>
            <person name="Currie J."/>
            <person name="Collura K."/>
            <person name="Luo M."/>
            <person name="Yang T."/>
            <person name="Ammiraju J.S.S."/>
            <person name="Engler F."/>
            <person name="Soderlund C."/>
            <person name="Wing R.A."/>
            <person name="Palmer L.E."/>
            <person name="de la Bastide M."/>
            <person name="Spiegel L."/>
            <person name="Nascimento L."/>
            <person name="Zutavern T."/>
            <person name="O'Shaughnessy A."/>
            <person name="Dike S."/>
            <person name="Dedhia N."/>
            <person name="Preston R."/>
            <person name="Balija V."/>
            <person name="McCombie W.R."/>
            <person name="Chow T."/>
            <person name="Chen H."/>
            <person name="Chung M."/>
            <person name="Chen C."/>
            <person name="Shaw J."/>
            <person name="Wu H."/>
            <person name="Hsiao K."/>
            <person name="Chao Y."/>
            <person name="Chu M."/>
            <person name="Cheng C."/>
            <person name="Hour A."/>
            <person name="Lee P."/>
            <person name="Lin S."/>
            <person name="Lin Y."/>
            <person name="Liou J."/>
            <person name="Liu S."/>
            <person name="Hsing Y."/>
            <person name="Raghuvanshi S."/>
            <person name="Mohanty A."/>
            <person name="Bharti A.K."/>
            <person name="Gaur A."/>
            <person name="Gupta V."/>
            <person name="Kumar D."/>
            <person name="Ravi V."/>
            <person name="Vij S."/>
            <person name="Kapur A."/>
            <person name="Khurana P."/>
            <person name="Khurana P."/>
            <person name="Khurana J.P."/>
            <person name="Tyagi A.K."/>
            <person name="Gaikwad K."/>
            <person name="Singh A."/>
            <person name="Dalal V."/>
            <person name="Srivastava S."/>
            <person name="Dixit A."/>
            <person name="Pal A.K."/>
            <person name="Ghazi I.A."/>
            <person name="Yadav M."/>
            <person name="Pandit A."/>
            <person name="Bhargava A."/>
            <person name="Sureshbabu K."/>
            <person name="Batra K."/>
            <person name="Sharma T.R."/>
            <person name="Mohapatra T."/>
            <person name="Singh N.K."/>
            <person name="Messing J."/>
            <person name="Nelson A.B."/>
            <person name="Fuks G."/>
            <person name="Kavchok S."/>
            <person name="Keizer G."/>
            <person name="Linton E."/>
            <person name="Llaca V."/>
            <person name="Song R."/>
            <person name="Tanyolac B."/>
            <person name="Young S."/>
            <person name="Ho-Il K."/>
            <person name="Hahn J.H."/>
            <person name="Sangsakoo G."/>
            <person name="Vanavichit A."/>
            <person name="de Mattos Luiz.A.T."/>
            <person name="Zimmer P.D."/>
            <person name="Malone G."/>
            <person name="Dellagostin O."/>
            <person name="de Oliveira A.C."/>
            <person name="Bevan M."/>
            <person name="Bancroft I."/>
            <person name="Minx P."/>
            <person name="Cordum H."/>
            <person name="Wilson R."/>
            <person name="Cheng Z."/>
            <person name="Jin W."/>
            <person name="Jiang J."/>
            <person name="Leong S.A."/>
            <person name="Iwama H."/>
            <person name="Gojobori T."/>
            <person name="Itoh T."/>
            <person name="Niimura Y."/>
            <person name="Fujii Y."/>
            <person name="Habara T."/>
            <person name="Sakai H."/>
            <person name="Sato Y."/>
            <person name="Wilson G."/>
            <person name="Kumar K."/>
            <person name="McCouch S."/>
            <person name="Juretic N."/>
            <person name="Hoen D."/>
            <person name="Wright S."/>
            <person name="Bruskiewich R."/>
            <person name="Bureau T."/>
            <person name="Miyao A."/>
            <person name="Hirochika H."/>
            <person name="Nishikawa T."/>
            <person name="Kadowaki K."/>
            <person name="Sugiura M."/>
            <person name="Burr B."/>
            <person name="Sasaki T."/>
        </authorList>
    </citation>
    <scope>NUCLEOTIDE SEQUENCE [LARGE SCALE GENOMIC DNA]</scope>
    <source>
        <strain evidence="4">cv. Nipponbare</strain>
    </source>
</reference>
<accession>Q5JJT9</accession>
<dbReference type="EMBL" id="AP004368">
    <property type="protein sequence ID" value="BAD88274.1"/>
    <property type="molecule type" value="Genomic_DNA"/>
</dbReference>
<feature type="compositionally biased region" description="Low complexity" evidence="1">
    <location>
        <begin position="76"/>
        <end position="87"/>
    </location>
</feature>
<gene>
    <name evidence="3" type="ORF">B1139B11.33</name>
    <name evidence="2" type="ORF">OJ1294_F06.2</name>
</gene>
<evidence type="ECO:0000256" key="1">
    <source>
        <dbReference type="SAM" id="MobiDB-lite"/>
    </source>
</evidence>
<protein>
    <submittedName>
        <fullName evidence="3">Uncharacterized protein</fullName>
    </submittedName>
</protein>
<reference evidence="4" key="3">
    <citation type="journal article" date="2008" name="Nucleic Acids Res.">
        <title>The rice annotation project database (RAP-DB): 2008 update.</title>
        <authorList>
            <consortium name="The rice annotation project (RAP)"/>
        </authorList>
    </citation>
    <scope>GENOME REANNOTATION</scope>
    <source>
        <strain evidence="4">cv. Nipponbare</strain>
    </source>
</reference>
<organism evidence="3">
    <name type="scientific">Oryza sativa subsp. japonica</name>
    <name type="common">Rice</name>
    <dbReference type="NCBI Taxonomy" id="39947"/>
    <lineage>
        <taxon>Eukaryota</taxon>
        <taxon>Viridiplantae</taxon>
        <taxon>Streptophyta</taxon>
        <taxon>Embryophyta</taxon>
        <taxon>Tracheophyta</taxon>
        <taxon>Spermatophyta</taxon>
        <taxon>Magnoliopsida</taxon>
        <taxon>Liliopsida</taxon>
        <taxon>Poales</taxon>
        <taxon>Poaceae</taxon>
        <taxon>BOP clade</taxon>
        <taxon>Oryzoideae</taxon>
        <taxon>Oryzeae</taxon>
        <taxon>Oryzinae</taxon>
        <taxon>Oryza</taxon>
        <taxon>Oryza sativa</taxon>
    </lineage>
</organism>
<feature type="region of interest" description="Disordered" evidence="1">
    <location>
        <begin position="112"/>
        <end position="131"/>
    </location>
</feature>
<evidence type="ECO:0000313" key="4">
    <source>
        <dbReference type="Proteomes" id="UP000000763"/>
    </source>
</evidence>
<name>Q5JJT9_ORYSJ</name>
<sequence>MLLGGLPGEACLPWGEPFMPCPEERLGGSAENPRDMPPAPIFLVHHNGQRPPGCYAAFGAGAPSDGIQHPSPPPASSLSRSRSRAPAVSTTALASSFREAKDELDQETKGVVRWLPPPSDPSGPVTVGARWHSSGRQGRRCCAACRSSYRKFVLPCSNLVALSLKVEKIRAIITN</sequence>